<dbReference type="InParanoid" id="A0A316W1T6"/>
<dbReference type="RefSeq" id="XP_025369893.1">
    <property type="nucleotide sequence ID" value="XM_025515407.1"/>
</dbReference>
<evidence type="ECO:0000256" key="3">
    <source>
        <dbReference type="SAM" id="Phobius"/>
    </source>
</evidence>
<dbReference type="AlphaFoldDB" id="A0A316W1T6"/>
<feature type="compositionally biased region" description="Polar residues" evidence="2">
    <location>
        <begin position="1"/>
        <end position="10"/>
    </location>
</feature>
<feature type="region of interest" description="Disordered" evidence="2">
    <location>
        <begin position="1"/>
        <end position="20"/>
    </location>
</feature>
<keyword evidence="3" id="KW-0812">Transmembrane</keyword>
<organism evidence="4 5">
    <name type="scientific">Ceraceosorus guamensis</name>
    <dbReference type="NCBI Taxonomy" id="1522189"/>
    <lineage>
        <taxon>Eukaryota</taxon>
        <taxon>Fungi</taxon>
        <taxon>Dikarya</taxon>
        <taxon>Basidiomycota</taxon>
        <taxon>Ustilaginomycotina</taxon>
        <taxon>Exobasidiomycetes</taxon>
        <taxon>Ceraceosorales</taxon>
        <taxon>Ceraceosoraceae</taxon>
        <taxon>Ceraceosorus</taxon>
    </lineage>
</organism>
<dbReference type="GO" id="GO:0005509">
    <property type="term" value="F:calcium ion binding"/>
    <property type="evidence" value="ECO:0007669"/>
    <property type="project" value="TreeGrafter"/>
</dbReference>
<evidence type="ECO:0000313" key="4">
    <source>
        <dbReference type="EMBL" id="PWN42733.1"/>
    </source>
</evidence>
<accession>A0A316W1T6</accession>
<dbReference type="InterPro" id="IPR007736">
    <property type="entry name" value="Caleosin-related"/>
</dbReference>
<keyword evidence="3" id="KW-0472">Membrane</keyword>
<dbReference type="PANTHER" id="PTHR31495">
    <property type="entry name" value="PEROXYGENASE 3-RELATED"/>
    <property type="match status" value="1"/>
</dbReference>
<evidence type="ECO:0000256" key="1">
    <source>
        <dbReference type="ARBA" id="ARBA00006765"/>
    </source>
</evidence>
<evidence type="ECO:0000256" key="2">
    <source>
        <dbReference type="SAM" id="MobiDB-lite"/>
    </source>
</evidence>
<dbReference type="Proteomes" id="UP000245783">
    <property type="component" value="Unassembled WGS sequence"/>
</dbReference>
<dbReference type="EMBL" id="KZ819376">
    <property type="protein sequence ID" value="PWN42733.1"/>
    <property type="molecule type" value="Genomic_DNA"/>
</dbReference>
<dbReference type="GeneID" id="37037277"/>
<name>A0A316W1T6_9BASI</name>
<evidence type="ECO:0000313" key="5">
    <source>
        <dbReference type="Proteomes" id="UP000245783"/>
    </source>
</evidence>
<dbReference type="Pfam" id="PF05042">
    <property type="entry name" value="Caleosin"/>
    <property type="match status" value="1"/>
</dbReference>
<dbReference type="OrthoDB" id="640742at2759"/>
<keyword evidence="3" id="KW-1133">Transmembrane helix</keyword>
<dbReference type="PANTHER" id="PTHR31495:SF0">
    <property type="entry name" value="BINDING PROTEIN CALEOSIN, PUTATIVE (AFU_ORTHOLOGUE AFUA_5G13750)-RELATED"/>
    <property type="match status" value="1"/>
</dbReference>
<dbReference type="STRING" id="1522189.A0A316W1T6"/>
<protein>
    <submittedName>
        <fullName evidence="4">Caleosin-domain-containing protein</fullName>
    </submittedName>
</protein>
<sequence length="263" mass="29811">MTPVQTSSAPTKVESVPLASSKRKLDEDQFFNNSNVKWLGGSDKPPYTKASTYSGAVADRERFLRETNGLTALQKHCVYFDGDADGIIWPTDTFFGFYALGFGLILSLLAVGIIHGPFSYPTIPYTGARWRDYLPDPFFRIWIANIHRNKHGSDSESYNRKGELQRQRFDDIFDLYSTAPNKDGLSFNDLVVMITTRRNLMDPFGWFAMAFEWGSTYLLLWPSDGIVKKDDVHGIIDGSLFTSIAARRREGLGAFHARERKQI</sequence>
<reference evidence="4 5" key="1">
    <citation type="journal article" date="2018" name="Mol. Biol. Evol.">
        <title>Broad Genomic Sampling Reveals a Smut Pathogenic Ancestry of the Fungal Clade Ustilaginomycotina.</title>
        <authorList>
            <person name="Kijpornyongpan T."/>
            <person name="Mondo S.J."/>
            <person name="Barry K."/>
            <person name="Sandor L."/>
            <person name="Lee J."/>
            <person name="Lipzen A."/>
            <person name="Pangilinan J."/>
            <person name="LaButti K."/>
            <person name="Hainaut M."/>
            <person name="Henrissat B."/>
            <person name="Grigoriev I.V."/>
            <person name="Spatafora J.W."/>
            <person name="Aime M.C."/>
        </authorList>
    </citation>
    <scope>NUCLEOTIDE SEQUENCE [LARGE SCALE GENOMIC DNA]</scope>
    <source>
        <strain evidence="4 5">MCA 4658</strain>
    </source>
</reference>
<feature type="transmembrane region" description="Helical" evidence="3">
    <location>
        <begin position="95"/>
        <end position="114"/>
    </location>
</feature>
<proteinExistence type="inferred from homology"/>
<keyword evidence="5" id="KW-1185">Reference proteome</keyword>
<gene>
    <name evidence="4" type="ORF">IE81DRAFT_334365</name>
</gene>
<dbReference type="GO" id="GO:0004497">
    <property type="term" value="F:monooxygenase activity"/>
    <property type="evidence" value="ECO:0007669"/>
    <property type="project" value="TreeGrafter"/>
</dbReference>
<comment type="similarity">
    <text evidence="1">Belongs to the caleosin family.</text>
</comment>